<feature type="transmembrane region" description="Helical" evidence="1">
    <location>
        <begin position="585"/>
        <end position="603"/>
    </location>
</feature>
<dbReference type="Pfam" id="PF06772">
    <property type="entry name" value="LtrA"/>
    <property type="match status" value="1"/>
</dbReference>
<feature type="transmembrane region" description="Helical" evidence="1">
    <location>
        <begin position="555"/>
        <end position="573"/>
    </location>
</feature>
<dbReference type="RefSeq" id="XP_070918602.1">
    <property type="nucleotide sequence ID" value="XM_071062501.1"/>
</dbReference>
<sequence>MPRSKPEAEEPLTLFGKERVNNNAGTAAVDKNAVNGNSGDKNAGVAANVAAADQELDAPRRENSEPHNLMLLYDLFFAANMTAFSNIHDTTSVERLVAYVGYFAILWFLWLNVMLFDVRFVVDSISERILRAIHLGAMVGVSVVAPQYDPGQQVKGTFQAFSIILMVSRLTLAAQYGLAIYLRKGDFKPHVGIFSKEASKTGLIAMCACHVVAALIYLGITFRFTDSTNSRVFVAWYIVGVFETCIIFAVSYRFEDLGFKDKTLQDRMKTATLLILGEGVIVVAEHVSTIVKNVNSWTSQTVGVLTATVALIYVLFQIYFDWSWPADKIRKVLSTETVKQDQGQDRGSKISTYFWSLAHFPFHLALVLIMEGATQFVIWWKIVELIDYVSNEFFFAFQMTEAEGGPGIASRMVRHLNDTINVIWEQYPRDLLVSHFHREELLGKIGDFSDEYLTGFPTPEAMAATQTHGEFVEAFRALKVTTLNSILRNFNIEAIEDAGWSHHPETYEQHAFDDAAARFNLVYIYVFCLAGAALILMACLHILSRTHSSTPTQKAVIGVNIVFGVGLMLLASMSRYEAHTTFSTTPWIIPSICLIFLFSLIIIHSERWVGVWRGGMIEPDSEAK</sequence>
<dbReference type="EMBL" id="BAAFSV010000004">
    <property type="protein sequence ID" value="GAB1316871.1"/>
    <property type="molecule type" value="Genomic_DNA"/>
</dbReference>
<feature type="transmembrane region" description="Helical" evidence="1">
    <location>
        <begin position="297"/>
        <end position="320"/>
    </location>
</feature>
<evidence type="ECO:0000313" key="3">
    <source>
        <dbReference type="Proteomes" id="UP001628179"/>
    </source>
</evidence>
<dbReference type="InterPro" id="IPR010640">
    <property type="entry name" value="Low_temperature_requirement_A"/>
</dbReference>
<feature type="transmembrane region" description="Helical" evidence="1">
    <location>
        <begin position="234"/>
        <end position="252"/>
    </location>
</feature>
<evidence type="ECO:0000313" key="2">
    <source>
        <dbReference type="EMBL" id="GAB1316871.1"/>
    </source>
</evidence>
<feature type="transmembrane region" description="Helical" evidence="1">
    <location>
        <begin position="273"/>
        <end position="291"/>
    </location>
</feature>
<feature type="transmembrane region" description="Helical" evidence="1">
    <location>
        <begin position="160"/>
        <end position="182"/>
    </location>
</feature>
<keyword evidence="3" id="KW-1185">Reference proteome</keyword>
<feature type="transmembrane region" description="Helical" evidence="1">
    <location>
        <begin position="203"/>
        <end position="222"/>
    </location>
</feature>
<gene>
    <name evidence="2" type="ORF">MFIFM68171_07081</name>
</gene>
<dbReference type="Proteomes" id="UP001628179">
    <property type="component" value="Unassembled WGS sequence"/>
</dbReference>
<keyword evidence="1" id="KW-0472">Membrane</keyword>
<evidence type="ECO:0000256" key="1">
    <source>
        <dbReference type="SAM" id="Phobius"/>
    </source>
</evidence>
<dbReference type="GeneID" id="98177824"/>
<dbReference type="PANTHER" id="PTHR42101:SF1">
    <property type="entry name" value="LOW TEMPERATURE REQUIREMENT A"/>
    <property type="match status" value="1"/>
</dbReference>
<dbReference type="PANTHER" id="PTHR42101">
    <property type="entry name" value="CHROMOSOME 16, WHOLE GENOME SHOTGUN SEQUENCE"/>
    <property type="match status" value="1"/>
</dbReference>
<organism evidence="2 3">
    <name type="scientific">Madurella fahalii</name>
    <dbReference type="NCBI Taxonomy" id="1157608"/>
    <lineage>
        <taxon>Eukaryota</taxon>
        <taxon>Fungi</taxon>
        <taxon>Dikarya</taxon>
        <taxon>Ascomycota</taxon>
        <taxon>Pezizomycotina</taxon>
        <taxon>Sordariomycetes</taxon>
        <taxon>Sordariomycetidae</taxon>
        <taxon>Sordariales</taxon>
        <taxon>Sordariales incertae sedis</taxon>
        <taxon>Madurella</taxon>
    </lineage>
</organism>
<keyword evidence="1" id="KW-1133">Transmembrane helix</keyword>
<reference evidence="2 3" key="1">
    <citation type="submission" date="2024-09" db="EMBL/GenBank/DDBJ databases">
        <title>Itraconazole resistance in Madurella fahalii resulting from another homologue of gene encoding cytochrome P450 14-alpha sterol demethylase (CYP51).</title>
        <authorList>
            <person name="Yoshioka I."/>
            <person name="Fahal A.H."/>
            <person name="Kaneko S."/>
            <person name="Yaguchi T."/>
        </authorList>
    </citation>
    <scope>NUCLEOTIDE SEQUENCE [LARGE SCALE GENOMIC DNA]</scope>
    <source>
        <strain evidence="2 3">IFM 68171</strain>
    </source>
</reference>
<feature type="transmembrane region" description="Helical" evidence="1">
    <location>
        <begin position="522"/>
        <end position="543"/>
    </location>
</feature>
<keyword evidence="1" id="KW-0812">Transmembrane</keyword>
<protein>
    <submittedName>
        <fullName evidence="2">Low temperature requirement A</fullName>
    </submittedName>
</protein>
<accession>A0ABQ0GGI4</accession>
<feature type="transmembrane region" description="Helical" evidence="1">
    <location>
        <begin position="69"/>
        <end position="87"/>
    </location>
</feature>
<feature type="transmembrane region" description="Helical" evidence="1">
    <location>
        <begin position="353"/>
        <end position="380"/>
    </location>
</feature>
<feature type="transmembrane region" description="Helical" evidence="1">
    <location>
        <begin position="129"/>
        <end position="148"/>
    </location>
</feature>
<proteinExistence type="predicted"/>
<comment type="caution">
    <text evidence="2">The sequence shown here is derived from an EMBL/GenBank/DDBJ whole genome shotgun (WGS) entry which is preliminary data.</text>
</comment>
<name>A0ABQ0GGI4_9PEZI</name>
<feature type="transmembrane region" description="Helical" evidence="1">
    <location>
        <begin position="99"/>
        <end position="122"/>
    </location>
</feature>